<evidence type="ECO:0000256" key="1">
    <source>
        <dbReference type="SAM" id="Phobius"/>
    </source>
</evidence>
<keyword evidence="1" id="KW-0472">Membrane</keyword>
<evidence type="ECO:0000313" key="2">
    <source>
        <dbReference type="EMBL" id="PZM16488.1"/>
    </source>
</evidence>
<organism evidence="2 3">
    <name type="scientific">Rhizobium tubonense</name>
    <dbReference type="NCBI Taxonomy" id="484088"/>
    <lineage>
        <taxon>Bacteria</taxon>
        <taxon>Pseudomonadati</taxon>
        <taxon>Pseudomonadota</taxon>
        <taxon>Alphaproteobacteria</taxon>
        <taxon>Hyphomicrobiales</taxon>
        <taxon>Rhizobiaceae</taxon>
        <taxon>Rhizobium/Agrobacterium group</taxon>
        <taxon>Rhizobium</taxon>
    </lineage>
</organism>
<accession>A0A2W4D0L3</accession>
<dbReference type="EMBL" id="PCDP01000002">
    <property type="protein sequence ID" value="PZM16488.1"/>
    <property type="molecule type" value="Genomic_DNA"/>
</dbReference>
<sequence>MPPRKLTDTAKLERSATKIGEPIPKAIVDVNAASVGIPPQPDHDPRVELEALRKQLGVLRQQVTDAAQAAKRGTRQAAWQTEAAVKLYPVSALVVVAAFAGAFAFAVAALRTTPSRSRYDSALDEVRGLYDRARDRF</sequence>
<gene>
    <name evidence="2" type="ORF">CPY51_04015</name>
</gene>
<dbReference type="OrthoDB" id="8370081at2"/>
<proteinExistence type="predicted"/>
<keyword evidence="1" id="KW-1133">Transmembrane helix</keyword>
<keyword evidence="3" id="KW-1185">Reference proteome</keyword>
<name>A0A2W4D0L3_9HYPH</name>
<comment type="caution">
    <text evidence="2">The sequence shown here is derived from an EMBL/GenBank/DDBJ whole genome shotgun (WGS) entry which is preliminary data.</text>
</comment>
<dbReference type="AlphaFoldDB" id="A0A2W4D0L3"/>
<dbReference type="Proteomes" id="UP000248925">
    <property type="component" value="Unassembled WGS sequence"/>
</dbReference>
<feature type="transmembrane region" description="Helical" evidence="1">
    <location>
        <begin position="87"/>
        <end position="110"/>
    </location>
</feature>
<protein>
    <recommendedName>
        <fullName evidence="4">DUF3618 domain-containing protein</fullName>
    </recommendedName>
</protein>
<dbReference type="RefSeq" id="WP_111158754.1">
    <property type="nucleotide sequence ID" value="NZ_PCDP01000002.1"/>
</dbReference>
<evidence type="ECO:0000313" key="3">
    <source>
        <dbReference type="Proteomes" id="UP000248925"/>
    </source>
</evidence>
<evidence type="ECO:0008006" key="4">
    <source>
        <dbReference type="Google" id="ProtNLM"/>
    </source>
</evidence>
<keyword evidence="1" id="KW-0812">Transmembrane</keyword>
<reference evidence="2 3" key="1">
    <citation type="journal article" date="2018" name="Sci. Rep.">
        <title>Rhizobium tumorigenes sp. nov., a novel plant tumorigenic bacterium isolated from cane gall tumors on thornless blackberry.</title>
        <authorList>
            <person name="Kuzmanovi N."/>
            <person name="Smalla K."/>
            <person name="Gronow S."/>
            <person name="PuBawska J."/>
        </authorList>
    </citation>
    <scope>NUCLEOTIDE SEQUENCE [LARGE SCALE GENOMIC DNA]</scope>
    <source>
        <strain evidence="2 3">CCBAU 85046</strain>
    </source>
</reference>